<keyword evidence="18" id="KW-1185">Reference proteome</keyword>
<name>A0A9P8P7W7_9ASCO</name>
<dbReference type="AlphaFoldDB" id="A0A9P8P7W7"/>
<dbReference type="EMBL" id="JAEUBE010000183">
    <property type="protein sequence ID" value="KAH3667403.1"/>
    <property type="molecule type" value="Genomic_DNA"/>
</dbReference>
<proteinExistence type="inferred from homology"/>
<evidence type="ECO:0000256" key="4">
    <source>
        <dbReference type="ARBA" id="ARBA00012839"/>
    </source>
</evidence>
<feature type="domain" description="MIR" evidence="16">
    <location>
        <begin position="456"/>
        <end position="512"/>
    </location>
</feature>
<sequence length="747" mass="84171">MAKKSVKLAPSATDKTTELRIQTGPKRQYLLSTLTPETLANRRVISSSEKGLVLLLAVFASVLRLRHLNFPDSVVFDEVHFGGFARKYILGKFFMDVHPPLAKLLFAAVGALGGFNGKFEFAKIGDVFPSNVPYVLMRQLSAVLSVGTVVLLYLTLRTTGAKPIVAFLSSALLVLENANVTISRFVLLDSPLLFFIAATAYSASKLNIETPLSWNWWKSLVLTGTCLGFACSSKWVGLFTLVWVGAATAIKFWFSVGDLQQSPKSIVKQNIIKFVTLLVIPAIIYLISFQVHLSLLDQEGDGAAFLSSAFRTSFKDTTVPKSTLADVGVGSVVTLKHVETNGGYLHSHNSLYEGGSGQQQVTLYPHLDANNKWRIELYNVSEPPTSFEPILDGTKIRLYHTLTHRRLHSHDIRPSVSEIDWQNEASCYGYEGFEGDPNDDFVVEIARDLSVPGDAQDTVKAIDTIFRLRHAMTGCYLFSHETKLPKWGFEQQEVTCAGQGIKPLSYWYIEQNENEFLDPAVAEKVSYKDLTFFQKVKELHKIMWKINKGLKAPHVFESRPESWPFLQRGISYWKEGDRQVYLLGNPVVWWLSSFLFVPFGFFIAWNVLKWQLGYTLPQNPAVFNYALNTAIFLVGWFIHYYPSFLMDRQMFLHHYLPALYFGILTLGQTLEVIYSGVFPRRKYVALALFVAIFSLAAYNFVQRTAIVYGSSWDQTACAESKMLNWDYDCGIYPIAGSPESFTPKDEL</sequence>
<dbReference type="EC" id="2.4.1.109" evidence="4 15"/>
<dbReference type="InterPro" id="IPR027005">
    <property type="entry name" value="PMT-like"/>
</dbReference>
<dbReference type="GO" id="GO:0005789">
    <property type="term" value="C:endoplasmic reticulum membrane"/>
    <property type="evidence" value="ECO:0007669"/>
    <property type="project" value="UniProtKB-SubCell"/>
</dbReference>
<protein>
    <recommendedName>
        <fullName evidence="4 15">Dolichyl-phosphate-mannose--protein mannosyltransferase</fullName>
        <ecNumber evidence="4 15">2.4.1.109</ecNumber>
    </recommendedName>
</protein>
<feature type="transmembrane region" description="Helical" evidence="15">
    <location>
        <begin position="235"/>
        <end position="254"/>
    </location>
</feature>
<comment type="pathway">
    <text evidence="2 15">Protein modification; protein glycosylation.</text>
</comment>
<dbReference type="GeneID" id="70235019"/>
<accession>A0A9P8P7W7</accession>
<dbReference type="InterPro" id="IPR032421">
    <property type="entry name" value="PMT_4TMC"/>
</dbReference>
<comment type="similarity">
    <text evidence="3 15">Belongs to the glycosyltransferase 39 family.</text>
</comment>
<dbReference type="Proteomes" id="UP000769157">
    <property type="component" value="Unassembled WGS sequence"/>
</dbReference>
<dbReference type="CDD" id="cd23283">
    <property type="entry name" value="beta-trefoil_MIR_PMT1-like"/>
    <property type="match status" value="1"/>
</dbReference>
<evidence type="ECO:0000256" key="9">
    <source>
        <dbReference type="ARBA" id="ARBA00022824"/>
    </source>
</evidence>
<evidence type="ECO:0000256" key="2">
    <source>
        <dbReference type="ARBA" id="ARBA00004922"/>
    </source>
</evidence>
<dbReference type="Pfam" id="PF02366">
    <property type="entry name" value="PMT"/>
    <property type="match status" value="1"/>
</dbReference>
<keyword evidence="5 15" id="KW-0328">Glycosyltransferase</keyword>
<reference evidence="17" key="2">
    <citation type="submission" date="2021-01" db="EMBL/GenBank/DDBJ databases">
        <authorList>
            <person name="Schikora-Tamarit M.A."/>
        </authorList>
    </citation>
    <scope>NUCLEOTIDE SEQUENCE</scope>
    <source>
        <strain evidence="17">CBS6075</strain>
    </source>
</reference>
<dbReference type="SMART" id="SM00472">
    <property type="entry name" value="MIR"/>
    <property type="match status" value="3"/>
</dbReference>
<evidence type="ECO:0000256" key="15">
    <source>
        <dbReference type="RuleBase" id="RU367007"/>
    </source>
</evidence>
<keyword evidence="12" id="KW-0325">Glycoprotein</keyword>
<feature type="transmembrane region" description="Helical" evidence="15">
    <location>
        <begin position="587"/>
        <end position="608"/>
    </location>
</feature>
<evidence type="ECO:0000256" key="8">
    <source>
        <dbReference type="ARBA" id="ARBA00022737"/>
    </source>
</evidence>
<evidence type="ECO:0000256" key="10">
    <source>
        <dbReference type="ARBA" id="ARBA00022989"/>
    </source>
</evidence>
<dbReference type="Pfam" id="PF16192">
    <property type="entry name" value="PMT_4TMC"/>
    <property type="match status" value="1"/>
</dbReference>
<keyword evidence="7 15" id="KW-0812">Transmembrane</keyword>
<comment type="catalytic activity">
    <reaction evidence="14 15">
        <text>a di-trans,poly-cis-dolichyl beta-D-mannosyl phosphate + L-seryl-[protein] = 3-O-(alpha-D-mannosyl)-L-seryl-[protein] + a di-trans,poly-cis-dolichyl phosphate + H(+)</text>
        <dbReference type="Rhea" id="RHEA:17377"/>
        <dbReference type="Rhea" id="RHEA-COMP:9863"/>
        <dbReference type="Rhea" id="RHEA-COMP:13546"/>
        <dbReference type="Rhea" id="RHEA-COMP:19498"/>
        <dbReference type="Rhea" id="RHEA-COMP:19501"/>
        <dbReference type="ChEBI" id="CHEBI:15378"/>
        <dbReference type="ChEBI" id="CHEBI:29999"/>
        <dbReference type="ChEBI" id="CHEBI:57683"/>
        <dbReference type="ChEBI" id="CHEBI:58211"/>
        <dbReference type="ChEBI" id="CHEBI:137321"/>
        <dbReference type="EC" id="2.4.1.109"/>
    </reaction>
</comment>
<comment type="caution">
    <text evidence="17">The sequence shown here is derived from an EMBL/GenBank/DDBJ whole genome shotgun (WGS) entry which is preliminary data.</text>
</comment>
<keyword evidence="6 15" id="KW-0808">Transferase</keyword>
<keyword evidence="9 15" id="KW-0256">Endoplasmic reticulum</keyword>
<dbReference type="PROSITE" id="PS50919">
    <property type="entry name" value="MIR"/>
    <property type="match status" value="3"/>
</dbReference>
<comment type="subcellular location">
    <subcellularLocation>
        <location evidence="1 15">Endoplasmic reticulum membrane</location>
        <topology evidence="1 15">Multi-pass membrane protein</topology>
    </subcellularLocation>
</comment>
<evidence type="ECO:0000256" key="7">
    <source>
        <dbReference type="ARBA" id="ARBA00022692"/>
    </source>
</evidence>
<dbReference type="RefSeq" id="XP_046062215.1">
    <property type="nucleotide sequence ID" value="XM_046203989.1"/>
</dbReference>
<comment type="catalytic activity">
    <reaction evidence="13 15">
        <text>a di-trans,poly-cis-dolichyl beta-D-mannosyl phosphate + L-threonyl-[protein] = 3-O-(alpha-D-mannosyl)-L-threonyl-[protein] + a di-trans,poly-cis-dolichyl phosphate + H(+)</text>
        <dbReference type="Rhea" id="RHEA:53396"/>
        <dbReference type="Rhea" id="RHEA-COMP:11060"/>
        <dbReference type="Rhea" id="RHEA-COMP:13547"/>
        <dbReference type="Rhea" id="RHEA-COMP:19498"/>
        <dbReference type="Rhea" id="RHEA-COMP:19501"/>
        <dbReference type="ChEBI" id="CHEBI:15378"/>
        <dbReference type="ChEBI" id="CHEBI:30013"/>
        <dbReference type="ChEBI" id="CHEBI:57683"/>
        <dbReference type="ChEBI" id="CHEBI:58211"/>
        <dbReference type="ChEBI" id="CHEBI:137323"/>
        <dbReference type="EC" id="2.4.1.109"/>
    </reaction>
</comment>
<dbReference type="InterPro" id="IPR016093">
    <property type="entry name" value="MIR_motif"/>
</dbReference>
<dbReference type="SUPFAM" id="SSF82109">
    <property type="entry name" value="MIR domain"/>
    <property type="match status" value="1"/>
</dbReference>
<dbReference type="PANTHER" id="PTHR10050:SF50">
    <property type="entry name" value="DOLICHYL-PHOSPHATE-MANNOSE--PROTEIN MANNOSYLTRANSFERASE 1-RELATED"/>
    <property type="match status" value="1"/>
</dbReference>
<dbReference type="InterPro" id="IPR036300">
    <property type="entry name" value="MIR_dom_sf"/>
</dbReference>
<keyword evidence="10 15" id="KW-1133">Transmembrane helix</keyword>
<feature type="transmembrane region" description="Helical" evidence="15">
    <location>
        <begin position="683"/>
        <end position="701"/>
    </location>
</feature>
<evidence type="ECO:0000256" key="1">
    <source>
        <dbReference type="ARBA" id="ARBA00004477"/>
    </source>
</evidence>
<evidence type="ECO:0000256" key="11">
    <source>
        <dbReference type="ARBA" id="ARBA00023136"/>
    </source>
</evidence>
<dbReference type="Gene3D" id="2.80.10.50">
    <property type="match status" value="1"/>
</dbReference>
<feature type="domain" description="MIR" evidence="16">
    <location>
        <begin position="324"/>
        <end position="378"/>
    </location>
</feature>
<dbReference type="GO" id="GO:0004169">
    <property type="term" value="F:dolichyl-phosphate-mannose-protein mannosyltransferase activity"/>
    <property type="evidence" value="ECO:0007669"/>
    <property type="project" value="UniProtKB-UniRule"/>
</dbReference>
<evidence type="ECO:0000256" key="6">
    <source>
        <dbReference type="ARBA" id="ARBA00022679"/>
    </source>
</evidence>
<evidence type="ECO:0000256" key="13">
    <source>
        <dbReference type="ARBA" id="ARBA00045085"/>
    </source>
</evidence>
<feature type="transmembrane region" description="Helical" evidence="15">
    <location>
        <begin position="658"/>
        <end position="676"/>
    </location>
</feature>
<dbReference type="OrthoDB" id="292747at2759"/>
<evidence type="ECO:0000256" key="5">
    <source>
        <dbReference type="ARBA" id="ARBA00022676"/>
    </source>
</evidence>
<evidence type="ECO:0000259" key="16">
    <source>
        <dbReference type="PROSITE" id="PS50919"/>
    </source>
</evidence>
<dbReference type="PANTHER" id="PTHR10050">
    <property type="entry name" value="DOLICHYL-PHOSPHATE-MANNOSE--PROTEIN MANNOSYLTRANSFERASE"/>
    <property type="match status" value="1"/>
</dbReference>
<feature type="transmembrane region" description="Helical" evidence="15">
    <location>
        <begin position="135"/>
        <end position="154"/>
    </location>
</feature>
<feature type="domain" description="MIR" evidence="16">
    <location>
        <begin position="387"/>
        <end position="446"/>
    </location>
</feature>
<feature type="transmembrane region" description="Helical" evidence="15">
    <location>
        <begin position="620"/>
        <end position="638"/>
    </location>
</feature>
<organism evidence="17 18">
    <name type="scientific">Ogataea philodendri</name>
    <dbReference type="NCBI Taxonomy" id="1378263"/>
    <lineage>
        <taxon>Eukaryota</taxon>
        <taxon>Fungi</taxon>
        <taxon>Dikarya</taxon>
        <taxon>Ascomycota</taxon>
        <taxon>Saccharomycotina</taxon>
        <taxon>Pichiomycetes</taxon>
        <taxon>Pichiales</taxon>
        <taxon>Pichiaceae</taxon>
        <taxon>Ogataea</taxon>
    </lineage>
</organism>
<feature type="transmembrane region" description="Helical" evidence="15">
    <location>
        <begin position="274"/>
        <end position="293"/>
    </location>
</feature>
<reference evidence="17" key="1">
    <citation type="journal article" date="2021" name="Open Biol.">
        <title>Shared evolutionary footprints suggest mitochondrial oxidative damage underlies multiple complex I losses in fungi.</title>
        <authorList>
            <person name="Schikora-Tamarit M.A."/>
            <person name="Marcet-Houben M."/>
            <person name="Nosek J."/>
            <person name="Gabaldon T."/>
        </authorList>
    </citation>
    <scope>NUCLEOTIDE SEQUENCE</scope>
    <source>
        <strain evidence="17">CBS6075</strain>
    </source>
</reference>
<comment type="function">
    <text evidence="15">Transfers mannose from Dol-P-mannose to Ser or Thr residues on proteins.</text>
</comment>
<dbReference type="InterPro" id="IPR003342">
    <property type="entry name" value="ArnT-like_N"/>
</dbReference>
<evidence type="ECO:0000256" key="14">
    <source>
        <dbReference type="ARBA" id="ARBA00045102"/>
    </source>
</evidence>
<feature type="transmembrane region" description="Helical" evidence="15">
    <location>
        <begin position="160"/>
        <end position="178"/>
    </location>
</feature>
<evidence type="ECO:0000256" key="12">
    <source>
        <dbReference type="ARBA" id="ARBA00023180"/>
    </source>
</evidence>
<evidence type="ECO:0000313" key="17">
    <source>
        <dbReference type="EMBL" id="KAH3667403.1"/>
    </source>
</evidence>
<evidence type="ECO:0000313" key="18">
    <source>
        <dbReference type="Proteomes" id="UP000769157"/>
    </source>
</evidence>
<gene>
    <name evidence="17" type="ORF">OGAPHI_003052</name>
</gene>
<dbReference type="Pfam" id="PF02815">
    <property type="entry name" value="MIR"/>
    <property type="match status" value="1"/>
</dbReference>
<keyword evidence="11 15" id="KW-0472">Membrane</keyword>
<feature type="transmembrane region" description="Helical" evidence="15">
    <location>
        <begin position="97"/>
        <end position="115"/>
    </location>
</feature>
<evidence type="ECO:0000256" key="3">
    <source>
        <dbReference type="ARBA" id="ARBA00007222"/>
    </source>
</evidence>
<keyword evidence="8" id="KW-0677">Repeat</keyword>